<accession>F9DH27</accession>
<name>F9DH27_9BACT</name>
<sequence>MLLKETTDVRCLLIAISLQSKNISVSYTIAKSRYFKIPKI</sequence>
<dbReference type="STRING" id="997353.HMPREF9144_0967"/>
<dbReference type="HOGENOM" id="CLU_3294457_0_0_10"/>
<proteinExistence type="predicted"/>
<reference evidence="1 2" key="1">
    <citation type="submission" date="2011-04" db="EMBL/GenBank/DDBJ databases">
        <authorList>
            <person name="Muzny D."/>
            <person name="Qin X."/>
            <person name="Deng J."/>
            <person name="Jiang H."/>
            <person name="Liu Y."/>
            <person name="Qu J."/>
            <person name="Song X.-Z."/>
            <person name="Zhang L."/>
            <person name="Thornton R."/>
            <person name="Coyle M."/>
            <person name="Francisco L."/>
            <person name="Jackson L."/>
            <person name="Javaid M."/>
            <person name="Korchina V."/>
            <person name="Kovar C."/>
            <person name="Mata R."/>
            <person name="Mathew T."/>
            <person name="Ngo R."/>
            <person name="Nguyen L."/>
            <person name="Nguyen N."/>
            <person name="Okwuonu G."/>
            <person name="Ongeri F."/>
            <person name="Pham C."/>
            <person name="Simmons D."/>
            <person name="Wilczek-Boney K."/>
            <person name="Hale W."/>
            <person name="Jakkamsetti A."/>
            <person name="Pham P."/>
            <person name="Ruth R."/>
            <person name="San Lucas F."/>
            <person name="Warren J."/>
            <person name="Zhang J."/>
            <person name="Zhao Z."/>
            <person name="Zhou C."/>
            <person name="Zhu D."/>
            <person name="Lee S."/>
            <person name="Bess C."/>
            <person name="Blankenburg K."/>
            <person name="Forbes L."/>
            <person name="Fu Q."/>
            <person name="Gubbala S."/>
            <person name="Hirani K."/>
            <person name="Jayaseelan J.C."/>
            <person name="Lara F."/>
            <person name="Munidasa M."/>
            <person name="Palculict T."/>
            <person name="Patil S."/>
            <person name="Pu L.-L."/>
            <person name="Saada N."/>
            <person name="Tang L."/>
            <person name="Weissenberger G."/>
            <person name="Zhu Y."/>
            <person name="Hemphill L."/>
            <person name="Shang Y."/>
            <person name="Youmans B."/>
            <person name="Ayvaz T."/>
            <person name="Ross M."/>
            <person name="Santibanez J."/>
            <person name="Aqrawi P."/>
            <person name="Gross S."/>
            <person name="Joshi V."/>
            <person name="Fowler G."/>
            <person name="Nazareth L."/>
            <person name="Reid J."/>
            <person name="Worley K."/>
            <person name="Petrosino J."/>
            <person name="Highlander S."/>
            <person name="Gibbs R."/>
        </authorList>
    </citation>
    <scope>NUCLEOTIDE SEQUENCE [LARGE SCALE GENOMIC DNA]</scope>
    <source>
        <strain evidence="1 2">ATCC 700821</strain>
    </source>
</reference>
<evidence type="ECO:0000313" key="1">
    <source>
        <dbReference type="EMBL" id="EGQ19342.1"/>
    </source>
</evidence>
<dbReference type="EMBL" id="AFPY01000038">
    <property type="protein sequence ID" value="EGQ19342.1"/>
    <property type="molecule type" value="Genomic_DNA"/>
</dbReference>
<protein>
    <submittedName>
        <fullName evidence="1">Uncharacterized protein</fullName>
    </submittedName>
</protein>
<dbReference type="Proteomes" id="UP000004123">
    <property type="component" value="Unassembled WGS sequence"/>
</dbReference>
<comment type="caution">
    <text evidence="1">The sequence shown here is derived from an EMBL/GenBank/DDBJ whole genome shotgun (WGS) entry which is preliminary data.</text>
</comment>
<gene>
    <name evidence="1" type="ORF">HMPREF9144_0967</name>
</gene>
<dbReference type="AlphaFoldDB" id="F9DH27"/>
<evidence type="ECO:0000313" key="2">
    <source>
        <dbReference type="Proteomes" id="UP000004123"/>
    </source>
</evidence>
<organism evidence="1 2">
    <name type="scientific">Prevotella pallens ATCC 700821</name>
    <dbReference type="NCBI Taxonomy" id="997353"/>
    <lineage>
        <taxon>Bacteria</taxon>
        <taxon>Pseudomonadati</taxon>
        <taxon>Bacteroidota</taxon>
        <taxon>Bacteroidia</taxon>
        <taxon>Bacteroidales</taxon>
        <taxon>Prevotellaceae</taxon>
        <taxon>Prevotella</taxon>
    </lineage>
</organism>